<evidence type="ECO:0000313" key="2">
    <source>
        <dbReference type="Proteomes" id="UP000189796"/>
    </source>
</evidence>
<evidence type="ECO:0000313" key="1">
    <source>
        <dbReference type="EMBL" id="SHH94965.1"/>
    </source>
</evidence>
<organism evidence="1 2">
    <name type="scientific">Bradyrhizobium erythrophlei</name>
    <dbReference type="NCBI Taxonomy" id="1437360"/>
    <lineage>
        <taxon>Bacteria</taxon>
        <taxon>Pseudomonadati</taxon>
        <taxon>Pseudomonadota</taxon>
        <taxon>Alphaproteobacteria</taxon>
        <taxon>Hyphomicrobiales</taxon>
        <taxon>Nitrobacteraceae</taxon>
        <taxon>Bradyrhizobium</taxon>
    </lineage>
</organism>
<reference evidence="1 2" key="1">
    <citation type="submission" date="2016-11" db="EMBL/GenBank/DDBJ databases">
        <authorList>
            <person name="Jaros S."/>
            <person name="Januszkiewicz K."/>
            <person name="Wedrychowicz H."/>
        </authorList>
    </citation>
    <scope>NUCLEOTIDE SEQUENCE [LARGE SCALE GENOMIC DNA]</scope>
    <source>
        <strain evidence="1 2">GAS138</strain>
    </source>
</reference>
<dbReference type="EMBL" id="LT670817">
    <property type="protein sequence ID" value="SHH94965.1"/>
    <property type="molecule type" value="Genomic_DNA"/>
</dbReference>
<gene>
    <name evidence="1" type="ORF">SAMN05443248_7030</name>
</gene>
<accession>A0A1M5X551</accession>
<sequence>MMQKFSWRTMIIFVMVLLLGVILLGLGTAYVSKLKQERRRLSESFGYRAFMEATFVLT</sequence>
<dbReference type="Proteomes" id="UP000189796">
    <property type="component" value="Chromosome I"/>
</dbReference>
<dbReference type="RefSeq" id="WP_154072662.1">
    <property type="nucleotide sequence ID" value="NZ_LT670817.1"/>
</dbReference>
<protein>
    <submittedName>
        <fullName evidence="1">Uncharacterized protein</fullName>
    </submittedName>
</protein>
<name>A0A1M5X551_9BRAD</name>
<dbReference type="AlphaFoldDB" id="A0A1M5X551"/>
<proteinExistence type="predicted"/>